<protein>
    <submittedName>
        <fullName evidence="3">Resolvase</fullName>
    </submittedName>
</protein>
<dbReference type="InterPro" id="IPR050639">
    <property type="entry name" value="SSR_resolvase"/>
</dbReference>
<dbReference type="Proteomes" id="UP000241868">
    <property type="component" value="Unassembled WGS sequence"/>
</dbReference>
<dbReference type="PROSITE" id="PS51736">
    <property type="entry name" value="RECOMBINASES_3"/>
    <property type="match status" value="1"/>
</dbReference>
<evidence type="ECO:0000313" key="4">
    <source>
        <dbReference type="Proteomes" id="UP000241868"/>
    </source>
</evidence>
<dbReference type="AlphaFoldDB" id="A0A2P7U2N6"/>
<dbReference type="PANTHER" id="PTHR30461">
    <property type="entry name" value="DNA-INVERTASE FROM LAMBDOID PROPHAGE"/>
    <property type="match status" value="1"/>
</dbReference>
<evidence type="ECO:0000313" key="3">
    <source>
        <dbReference type="EMBL" id="PSJ81239.1"/>
    </source>
</evidence>
<feature type="domain" description="Resolvase/invertase-type recombinase catalytic" evidence="2">
    <location>
        <begin position="3"/>
        <end position="154"/>
    </location>
</feature>
<dbReference type="RefSeq" id="WP_106740092.1">
    <property type="nucleotide sequence ID" value="NZ_PXYY01000005.1"/>
</dbReference>
<name>A0A2P7U2N6_9NEIS</name>
<dbReference type="EMBL" id="PXYY01000005">
    <property type="protein sequence ID" value="PSJ81239.1"/>
    <property type="molecule type" value="Genomic_DNA"/>
</dbReference>
<dbReference type="InterPro" id="IPR006119">
    <property type="entry name" value="Resolv_N"/>
</dbReference>
<dbReference type="OrthoDB" id="8585334at2"/>
<sequence length="208" mass="23500">MKAARIYQRVSTEAQNLERQNALIEKAKAEGYYIAGIYKEKASGVRADRPVLNQLIADLQQGDVIIAEHIDRITRLPLAEAEKLVNRIREKGAFLSIPGIIDLSQIQTDSEIAKIVLDSIQTMLLKIALQMARNDYEQRKQRQAAGIAEAKKQGRFKGRQADTQKHKLIVSLRQNHTLQETAKLAGCSVSLVKLVMRQYKAEQHDTDR</sequence>
<dbReference type="PANTHER" id="PTHR30461:SF26">
    <property type="entry name" value="RESOLVASE HOMOLOG YNEB"/>
    <property type="match status" value="1"/>
</dbReference>
<dbReference type="Pfam" id="PF00239">
    <property type="entry name" value="Resolvase"/>
    <property type="match status" value="1"/>
</dbReference>
<dbReference type="GO" id="GO:0000150">
    <property type="term" value="F:DNA strand exchange activity"/>
    <property type="evidence" value="ECO:0007669"/>
    <property type="project" value="InterPro"/>
</dbReference>
<reference evidence="3 4" key="1">
    <citation type="submission" date="2018-03" db="EMBL/GenBank/DDBJ databases">
        <title>Neisseria weixii sp. nov., isolated from the intestinal contents of Tibetan Plateau pika (Ochotona curzoniae) in Yushu, Qinghai Province, China.</title>
        <authorList>
            <person name="Gui Z."/>
        </authorList>
    </citation>
    <scope>NUCLEOTIDE SEQUENCE [LARGE SCALE GENOMIC DNA]</scope>
    <source>
        <strain evidence="3 4">ATCC 51483</strain>
    </source>
</reference>
<evidence type="ECO:0000256" key="1">
    <source>
        <dbReference type="ARBA" id="ARBA00009913"/>
    </source>
</evidence>
<keyword evidence="4" id="KW-1185">Reference proteome</keyword>
<organism evidence="3 4">
    <name type="scientific">Neisseria iguanae</name>
    <dbReference type="NCBI Taxonomy" id="90242"/>
    <lineage>
        <taxon>Bacteria</taxon>
        <taxon>Pseudomonadati</taxon>
        <taxon>Pseudomonadota</taxon>
        <taxon>Betaproteobacteria</taxon>
        <taxon>Neisseriales</taxon>
        <taxon>Neisseriaceae</taxon>
        <taxon>Neisseria</taxon>
    </lineage>
</organism>
<dbReference type="SMART" id="SM00857">
    <property type="entry name" value="Resolvase"/>
    <property type="match status" value="1"/>
</dbReference>
<dbReference type="GO" id="GO:0003677">
    <property type="term" value="F:DNA binding"/>
    <property type="evidence" value="ECO:0007669"/>
    <property type="project" value="InterPro"/>
</dbReference>
<comment type="caution">
    <text evidence="3">The sequence shown here is derived from an EMBL/GenBank/DDBJ whole genome shotgun (WGS) entry which is preliminary data.</text>
</comment>
<gene>
    <name evidence="3" type="ORF">C7N83_01450</name>
</gene>
<comment type="similarity">
    <text evidence="1">Belongs to the site-specific recombinase resolvase family.</text>
</comment>
<evidence type="ECO:0000259" key="2">
    <source>
        <dbReference type="PROSITE" id="PS51736"/>
    </source>
</evidence>
<proteinExistence type="inferred from homology"/>
<dbReference type="Gene3D" id="3.40.50.1390">
    <property type="entry name" value="Resolvase, N-terminal catalytic domain"/>
    <property type="match status" value="1"/>
</dbReference>
<accession>A0A2P7U2N6</accession>
<dbReference type="InterPro" id="IPR036162">
    <property type="entry name" value="Resolvase-like_N_sf"/>
</dbReference>
<dbReference type="SUPFAM" id="SSF53041">
    <property type="entry name" value="Resolvase-like"/>
    <property type="match status" value="1"/>
</dbReference>